<dbReference type="EMBL" id="BSTK01000032">
    <property type="protein sequence ID" value="GLY92631.1"/>
    <property type="molecule type" value="Genomic_DNA"/>
</dbReference>
<dbReference type="Proteomes" id="UP001165074">
    <property type="component" value="Unassembled WGS sequence"/>
</dbReference>
<organism evidence="1 2">
    <name type="scientific">Actinoallomurus iriomotensis</name>
    <dbReference type="NCBI Taxonomy" id="478107"/>
    <lineage>
        <taxon>Bacteria</taxon>
        <taxon>Bacillati</taxon>
        <taxon>Actinomycetota</taxon>
        <taxon>Actinomycetes</taxon>
        <taxon>Streptosporangiales</taxon>
        <taxon>Thermomonosporaceae</taxon>
        <taxon>Actinoallomurus</taxon>
    </lineage>
</organism>
<evidence type="ECO:0000313" key="1">
    <source>
        <dbReference type="EMBL" id="GLY92631.1"/>
    </source>
</evidence>
<name>A0A9W6W7X9_9ACTN</name>
<sequence length="88" mass="9046">MWIDPETVSDSLDALLPHGNEADSGRVDVSVRDFGSCAAERVGAGGGAGGRLPVRVGQTVVRLVMYALAAKIDRPPGAVGARRGRSCA</sequence>
<proteinExistence type="predicted"/>
<accession>A0A9W6W7X9</accession>
<keyword evidence="2" id="KW-1185">Reference proteome</keyword>
<reference evidence="1" key="1">
    <citation type="submission" date="2023-03" db="EMBL/GenBank/DDBJ databases">
        <title>Actinoallomurus iriomotensis NBRC 103684.</title>
        <authorList>
            <person name="Ichikawa N."/>
            <person name="Sato H."/>
            <person name="Tonouchi N."/>
        </authorList>
    </citation>
    <scope>NUCLEOTIDE SEQUENCE</scope>
    <source>
        <strain evidence="1">NBRC 103684</strain>
    </source>
</reference>
<protein>
    <submittedName>
        <fullName evidence="1">Uncharacterized protein</fullName>
    </submittedName>
</protein>
<gene>
    <name evidence="1" type="ORF">Airi02_105590</name>
</gene>
<dbReference type="AlphaFoldDB" id="A0A9W6W7X9"/>
<evidence type="ECO:0000313" key="2">
    <source>
        <dbReference type="Proteomes" id="UP001165074"/>
    </source>
</evidence>
<comment type="caution">
    <text evidence="1">The sequence shown here is derived from an EMBL/GenBank/DDBJ whole genome shotgun (WGS) entry which is preliminary data.</text>
</comment>